<dbReference type="OrthoDB" id="7513at2157"/>
<feature type="region of interest" description="Disordered" evidence="5">
    <location>
        <begin position="1"/>
        <end position="29"/>
    </location>
</feature>
<dbReference type="RefSeq" id="WP_179910064.1">
    <property type="nucleotide sequence ID" value="NZ_CP058910.1"/>
</dbReference>
<dbReference type="PANTHER" id="PTHR42988:SF2">
    <property type="entry name" value="CYCLIC NUCLEOTIDE PHOSPHODIESTERASE CBUA0032-RELATED"/>
    <property type="match status" value="1"/>
</dbReference>
<evidence type="ECO:0000256" key="2">
    <source>
        <dbReference type="ARBA" id="ARBA00022801"/>
    </source>
</evidence>
<dbReference type="PANTHER" id="PTHR42988">
    <property type="entry name" value="PHOSPHOHYDROLASE"/>
    <property type="match status" value="1"/>
</dbReference>
<dbReference type="GO" id="GO:0046872">
    <property type="term" value="F:metal ion binding"/>
    <property type="evidence" value="ECO:0007669"/>
    <property type="project" value="UniProtKB-KW"/>
</dbReference>
<evidence type="ECO:0000256" key="1">
    <source>
        <dbReference type="ARBA" id="ARBA00022723"/>
    </source>
</evidence>
<dbReference type="EMBL" id="CP058910">
    <property type="protein sequence ID" value="QLH76120.1"/>
    <property type="molecule type" value="Genomic_DNA"/>
</dbReference>
<sequence>MTGADRAEATGGAGGADGKAAPGPVFARLDRPRSDPAVTLAVIADPHVAVAERGTWKVYHRTLARLRTAVAVANARADAALIAGDLTRDGHPAEFDAVDDALADLSVPWRAIPGNHDVPKAFDDHATPSVERFAERYGPLPFAWEVGDVTLLGLDTAAGDDLRDTWGGRVGSAQRAWLAERLADAERPVVAVHHPVARLPERPEGDRWRNFRLWDADAVAGLLCEHDAPLALSGHQHVPAVVSHGGPAELLAPATCSFPQTSVHLEVGPEGTTVRLVPLADPDGVAEAHGLARDGKPLGRVVCELAERRLVGRLGD</sequence>
<evidence type="ECO:0000259" key="6">
    <source>
        <dbReference type="Pfam" id="PF00149"/>
    </source>
</evidence>
<name>A0A7D5P6Z5_9EURY</name>
<dbReference type="GO" id="GO:0016787">
    <property type="term" value="F:hydrolase activity"/>
    <property type="evidence" value="ECO:0007669"/>
    <property type="project" value="UniProtKB-KW"/>
</dbReference>
<dbReference type="KEGG" id="hrr:HZS55_01835"/>
<evidence type="ECO:0000313" key="7">
    <source>
        <dbReference type="EMBL" id="QLH76120.1"/>
    </source>
</evidence>
<dbReference type="Gene3D" id="3.60.21.10">
    <property type="match status" value="1"/>
</dbReference>
<keyword evidence="2" id="KW-0378">Hydrolase</keyword>
<comment type="similarity">
    <text evidence="4">Belongs to the cyclic nucleotide phosphodiesterase class-III family.</text>
</comment>
<keyword evidence="1" id="KW-0479">Metal-binding</keyword>
<keyword evidence="3" id="KW-0408">Iron</keyword>
<organism evidence="7 8">
    <name type="scientific">Halosimplex rubrum</name>
    <dbReference type="NCBI Taxonomy" id="869889"/>
    <lineage>
        <taxon>Archaea</taxon>
        <taxon>Methanobacteriati</taxon>
        <taxon>Methanobacteriota</taxon>
        <taxon>Stenosarchaea group</taxon>
        <taxon>Halobacteria</taxon>
        <taxon>Halobacteriales</taxon>
        <taxon>Haloarculaceae</taxon>
        <taxon>Halosimplex</taxon>
    </lineage>
</organism>
<evidence type="ECO:0000256" key="5">
    <source>
        <dbReference type="SAM" id="MobiDB-lite"/>
    </source>
</evidence>
<feature type="domain" description="Calcineurin-like phosphoesterase" evidence="6">
    <location>
        <begin position="39"/>
        <end position="239"/>
    </location>
</feature>
<evidence type="ECO:0000256" key="4">
    <source>
        <dbReference type="ARBA" id="ARBA00025742"/>
    </source>
</evidence>
<protein>
    <submittedName>
        <fullName evidence="7">Metallophosphoesterase</fullName>
    </submittedName>
</protein>
<evidence type="ECO:0000256" key="3">
    <source>
        <dbReference type="ARBA" id="ARBA00023004"/>
    </source>
</evidence>
<keyword evidence="8" id="KW-1185">Reference proteome</keyword>
<dbReference type="SUPFAM" id="SSF56300">
    <property type="entry name" value="Metallo-dependent phosphatases"/>
    <property type="match status" value="1"/>
</dbReference>
<reference evidence="7 8" key="1">
    <citation type="submission" date="2020-07" db="EMBL/GenBank/DDBJ databases">
        <title>Halosimplex pelagicum sp. nov. and Halosimplex rubrum sp. nov., isolated from salted brown alga Laminaria, and emended description of the genus Halosimplex.</title>
        <authorList>
            <person name="Cui H."/>
        </authorList>
    </citation>
    <scope>NUCLEOTIDE SEQUENCE [LARGE SCALE GENOMIC DNA]</scope>
    <source>
        <strain evidence="7 8">R27</strain>
    </source>
</reference>
<accession>A0A7D5P6Z5</accession>
<dbReference type="Proteomes" id="UP000509667">
    <property type="component" value="Chromosome"/>
</dbReference>
<dbReference type="InterPro" id="IPR004843">
    <property type="entry name" value="Calcineurin-like_PHP"/>
</dbReference>
<evidence type="ECO:0000313" key="8">
    <source>
        <dbReference type="Proteomes" id="UP000509667"/>
    </source>
</evidence>
<dbReference type="GeneID" id="56076564"/>
<proteinExistence type="inferred from homology"/>
<dbReference type="Pfam" id="PF00149">
    <property type="entry name" value="Metallophos"/>
    <property type="match status" value="1"/>
</dbReference>
<dbReference type="InterPro" id="IPR050884">
    <property type="entry name" value="CNP_phosphodiesterase-III"/>
</dbReference>
<dbReference type="InterPro" id="IPR029052">
    <property type="entry name" value="Metallo-depent_PP-like"/>
</dbReference>
<gene>
    <name evidence="7" type="ORF">HZS55_01835</name>
</gene>
<dbReference type="AlphaFoldDB" id="A0A7D5P6Z5"/>